<protein>
    <recommendedName>
        <fullName evidence="1">Roadblock/LAMTOR2 domain-containing protein</fullName>
    </recommendedName>
</protein>
<dbReference type="InterPro" id="IPR004942">
    <property type="entry name" value="Roadblock/LAMTOR2_dom"/>
</dbReference>
<evidence type="ECO:0000313" key="2">
    <source>
        <dbReference type="EMBL" id="GAG85610.1"/>
    </source>
</evidence>
<sequence length="82" mass="8926">MDGDRFGGLSSAILMTARSAMNSLFGENINEIIVRGETGYFIVSNAGRFVLVGAGTIIQTMMKTVKVFRIAANKIREILSRV</sequence>
<gene>
    <name evidence="2" type="ORF">S01H4_26526</name>
</gene>
<accession>X1ASD8</accession>
<feature type="domain" description="Roadblock/LAMTOR2" evidence="1">
    <location>
        <begin position="2"/>
        <end position="52"/>
    </location>
</feature>
<name>X1ASD8_9ZZZZ</name>
<evidence type="ECO:0000259" key="1">
    <source>
        <dbReference type="Pfam" id="PF03259"/>
    </source>
</evidence>
<dbReference type="Gene3D" id="3.30.450.30">
    <property type="entry name" value="Dynein light chain 2a, cytoplasmic"/>
    <property type="match status" value="1"/>
</dbReference>
<dbReference type="Pfam" id="PF03259">
    <property type="entry name" value="Robl_LC7"/>
    <property type="match status" value="1"/>
</dbReference>
<organism evidence="2">
    <name type="scientific">marine sediment metagenome</name>
    <dbReference type="NCBI Taxonomy" id="412755"/>
    <lineage>
        <taxon>unclassified sequences</taxon>
        <taxon>metagenomes</taxon>
        <taxon>ecological metagenomes</taxon>
    </lineage>
</organism>
<proteinExistence type="predicted"/>
<dbReference type="EMBL" id="BART01012807">
    <property type="protein sequence ID" value="GAG85610.1"/>
    <property type="molecule type" value="Genomic_DNA"/>
</dbReference>
<comment type="caution">
    <text evidence="2">The sequence shown here is derived from an EMBL/GenBank/DDBJ whole genome shotgun (WGS) entry which is preliminary data.</text>
</comment>
<dbReference type="AlphaFoldDB" id="X1ASD8"/>
<reference evidence="2" key="1">
    <citation type="journal article" date="2014" name="Front. Microbiol.">
        <title>High frequency of phylogenetically diverse reductive dehalogenase-homologous genes in deep subseafloor sedimentary metagenomes.</title>
        <authorList>
            <person name="Kawai M."/>
            <person name="Futagami T."/>
            <person name="Toyoda A."/>
            <person name="Takaki Y."/>
            <person name="Nishi S."/>
            <person name="Hori S."/>
            <person name="Arai W."/>
            <person name="Tsubouchi T."/>
            <person name="Morono Y."/>
            <person name="Uchiyama I."/>
            <person name="Ito T."/>
            <person name="Fujiyama A."/>
            <person name="Inagaki F."/>
            <person name="Takami H."/>
        </authorList>
    </citation>
    <scope>NUCLEOTIDE SEQUENCE</scope>
    <source>
        <strain evidence="2">Expedition CK06-06</strain>
    </source>
</reference>